<accession>A0AC34FY56</accession>
<reference evidence="2" key="1">
    <citation type="submission" date="2022-11" db="UniProtKB">
        <authorList>
            <consortium name="WormBaseParasite"/>
        </authorList>
    </citation>
    <scope>IDENTIFICATION</scope>
</reference>
<organism evidence="1 2">
    <name type="scientific">Panagrolaimus sp. ES5</name>
    <dbReference type="NCBI Taxonomy" id="591445"/>
    <lineage>
        <taxon>Eukaryota</taxon>
        <taxon>Metazoa</taxon>
        <taxon>Ecdysozoa</taxon>
        <taxon>Nematoda</taxon>
        <taxon>Chromadorea</taxon>
        <taxon>Rhabditida</taxon>
        <taxon>Tylenchina</taxon>
        <taxon>Panagrolaimomorpha</taxon>
        <taxon>Panagrolaimoidea</taxon>
        <taxon>Panagrolaimidae</taxon>
        <taxon>Panagrolaimus</taxon>
    </lineage>
</organism>
<protein>
    <submittedName>
        <fullName evidence="2">Uncharacterized protein</fullName>
    </submittedName>
</protein>
<name>A0AC34FY56_9BILA</name>
<evidence type="ECO:0000313" key="1">
    <source>
        <dbReference type="Proteomes" id="UP000887579"/>
    </source>
</evidence>
<evidence type="ECO:0000313" key="2">
    <source>
        <dbReference type="WBParaSite" id="ES5_v2.g22317.t1"/>
    </source>
</evidence>
<sequence>MDANNQSRPTPIIYNMQAINLNTFEKNIQRFSADFSSPAQFDAFKKYFFQLLVTREDIKTTLQALASIQQLITSNDEQHEFLVDRLANAYYFVYQKKQDMELMTTRLTNAIKTRKNRILTLNQKLLDSVVKVNKVQKKLERRLKEIHKKRLEMKHKLDQMKAIIDGFEGEKPESEFEMSSLKTDLSLSHVTAESSKTSELMGKFFDVQNALEERKASYLQKRVIKEQQIYELRAVNLEIKETQKRKLETIKVIPQRNESDFTLNQSVWNF</sequence>
<dbReference type="WBParaSite" id="ES5_v2.g22317.t1">
    <property type="protein sequence ID" value="ES5_v2.g22317.t1"/>
    <property type="gene ID" value="ES5_v2.g22317"/>
</dbReference>
<dbReference type="Proteomes" id="UP000887579">
    <property type="component" value="Unplaced"/>
</dbReference>
<proteinExistence type="predicted"/>